<dbReference type="EMBL" id="BGZK01000254">
    <property type="protein sequence ID" value="GBP31998.1"/>
    <property type="molecule type" value="Genomic_DNA"/>
</dbReference>
<accession>A0A4C1UZT6</accession>
<sequence length="157" mass="17771">MYKDMSVGHVNTARQGVSELASQQRVGSHLLPFDNRNLIGVSNALPASWVGIYVTERGSMEVEKDDAGVGPLLRGHQRDFNKAPDIDVITSELLKIGGSVLEEKFYLHIKKIWIVEETKKERFIRHENNVDIIKKQLYGELSQCRIDSSSVQYQCRG</sequence>
<evidence type="ECO:0000313" key="2">
    <source>
        <dbReference type="Proteomes" id="UP000299102"/>
    </source>
</evidence>
<protein>
    <submittedName>
        <fullName evidence="1">Uncharacterized protein</fullName>
    </submittedName>
</protein>
<gene>
    <name evidence="1" type="ORF">EVAR_21031_1</name>
</gene>
<name>A0A4C1UZT6_EUMVA</name>
<dbReference type="AlphaFoldDB" id="A0A4C1UZT6"/>
<dbReference type="Proteomes" id="UP000299102">
    <property type="component" value="Unassembled WGS sequence"/>
</dbReference>
<keyword evidence="2" id="KW-1185">Reference proteome</keyword>
<organism evidence="1 2">
    <name type="scientific">Eumeta variegata</name>
    <name type="common">Bagworm moth</name>
    <name type="synonym">Eumeta japonica</name>
    <dbReference type="NCBI Taxonomy" id="151549"/>
    <lineage>
        <taxon>Eukaryota</taxon>
        <taxon>Metazoa</taxon>
        <taxon>Ecdysozoa</taxon>
        <taxon>Arthropoda</taxon>
        <taxon>Hexapoda</taxon>
        <taxon>Insecta</taxon>
        <taxon>Pterygota</taxon>
        <taxon>Neoptera</taxon>
        <taxon>Endopterygota</taxon>
        <taxon>Lepidoptera</taxon>
        <taxon>Glossata</taxon>
        <taxon>Ditrysia</taxon>
        <taxon>Tineoidea</taxon>
        <taxon>Psychidae</taxon>
        <taxon>Oiketicinae</taxon>
        <taxon>Eumeta</taxon>
    </lineage>
</organism>
<evidence type="ECO:0000313" key="1">
    <source>
        <dbReference type="EMBL" id="GBP31998.1"/>
    </source>
</evidence>
<reference evidence="1 2" key="1">
    <citation type="journal article" date="2019" name="Commun. Biol.">
        <title>The bagworm genome reveals a unique fibroin gene that provides high tensile strength.</title>
        <authorList>
            <person name="Kono N."/>
            <person name="Nakamura H."/>
            <person name="Ohtoshi R."/>
            <person name="Tomita M."/>
            <person name="Numata K."/>
            <person name="Arakawa K."/>
        </authorList>
    </citation>
    <scope>NUCLEOTIDE SEQUENCE [LARGE SCALE GENOMIC DNA]</scope>
</reference>
<comment type="caution">
    <text evidence="1">The sequence shown here is derived from an EMBL/GenBank/DDBJ whole genome shotgun (WGS) entry which is preliminary data.</text>
</comment>
<proteinExistence type="predicted"/>